<gene>
    <name evidence="1" type="ORF">Tcan_17000</name>
</gene>
<comment type="caution">
    <text evidence="1">The sequence shown here is derived from an EMBL/GenBank/DDBJ whole genome shotgun (WGS) entry which is preliminary data.</text>
</comment>
<dbReference type="AlphaFoldDB" id="A0A0B2UW65"/>
<reference evidence="1 2" key="1">
    <citation type="submission" date="2014-11" db="EMBL/GenBank/DDBJ databases">
        <title>Genetic blueprint of the zoonotic pathogen Toxocara canis.</title>
        <authorList>
            <person name="Zhu X.-Q."/>
            <person name="Korhonen P.K."/>
            <person name="Cai H."/>
            <person name="Young N.D."/>
            <person name="Nejsum P."/>
            <person name="von Samson-Himmelstjerna G."/>
            <person name="Boag P.R."/>
            <person name="Tan P."/>
            <person name="Li Q."/>
            <person name="Min J."/>
            <person name="Yang Y."/>
            <person name="Wang X."/>
            <person name="Fang X."/>
            <person name="Hall R.S."/>
            <person name="Hofmann A."/>
            <person name="Sternberg P.W."/>
            <person name="Jex A.R."/>
            <person name="Gasser R.B."/>
        </authorList>
    </citation>
    <scope>NUCLEOTIDE SEQUENCE [LARGE SCALE GENOMIC DNA]</scope>
    <source>
        <strain evidence="1">PN_DK_2014</strain>
    </source>
</reference>
<dbReference type="EMBL" id="JPKZ01003124">
    <property type="protein sequence ID" value="KHN73332.1"/>
    <property type="molecule type" value="Genomic_DNA"/>
</dbReference>
<proteinExistence type="predicted"/>
<dbReference type="Proteomes" id="UP000031036">
    <property type="component" value="Unassembled WGS sequence"/>
</dbReference>
<organism evidence="1 2">
    <name type="scientific">Toxocara canis</name>
    <name type="common">Canine roundworm</name>
    <dbReference type="NCBI Taxonomy" id="6265"/>
    <lineage>
        <taxon>Eukaryota</taxon>
        <taxon>Metazoa</taxon>
        <taxon>Ecdysozoa</taxon>
        <taxon>Nematoda</taxon>
        <taxon>Chromadorea</taxon>
        <taxon>Rhabditida</taxon>
        <taxon>Spirurina</taxon>
        <taxon>Ascaridomorpha</taxon>
        <taxon>Ascaridoidea</taxon>
        <taxon>Toxocaridae</taxon>
        <taxon>Toxocara</taxon>
    </lineage>
</organism>
<evidence type="ECO:0000313" key="1">
    <source>
        <dbReference type="EMBL" id="KHN73332.1"/>
    </source>
</evidence>
<sequence length="89" mass="9954">MKDTAVPRQLHNAAGRIMIAPEELSDIKTHSERSRLREYTLSVPPQASKLGVVQASSKKRLDGLRTPSVERQKPHAYRGSILDIDYGET</sequence>
<keyword evidence="2" id="KW-1185">Reference proteome</keyword>
<name>A0A0B2UW65_TOXCA</name>
<accession>A0A0B2UW65</accession>
<evidence type="ECO:0000313" key="2">
    <source>
        <dbReference type="Proteomes" id="UP000031036"/>
    </source>
</evidence>
<protein>
    <submittedName>
        <fullName evidence="1">Uncharacterized protein</fullName>
    </submittedName>
</protein>